<proteinExistence type="predicted"/>
<evidence type="ECO:0000256" key="5">
    <source>
        <dbReference type="ARBA" id="ARBA00022679"/>
    </source>
</evidence>
<keyword evidence="10" id="KW-0175">Coiled coil</keyword>
<keyword evidence="6 12" id="KW-0812">Transmembrane</keyword>
<evidence type="ECO:0000313" key="16">
    <source>
        <dbReference type="Proteomes" id="UP001500888"/>
    </source>
</evidence>
<evidence type="ECO:0000256" key="7">
    <source>
        <dbReference type="ARBA" id="ARBA00022777"/>
    </source>
</evidence>
<dbReference type="GO" id="GO:0016301">
    <property type="term" value="F:kinase activity"/>
    <property type="evidence" value="ECO:0007669"/>
    <property type="project" value="UniProtKB-KW"/>
</dbReference>
<dbReference type="Pfam" id="PF00512">
    <property type="entry name" value="HisKA"/>
    <property type="match status" value="1"/>
</dbReference>
<feature type="region of interest" description="Disordered" evidence="11">
    <location>
        <begin position="528"/>
        <end position="558"/>
    </location>
</feature>
<dbReference type="InterPro" id="IPR003661">
    <property type="entry name" value="HisK_dim/P_dom"/>
</dbReference>
<dbReference type="CDD" id="cd00082">
    <property type="entry name" value="HisKA"/>
    <property type="match status" value="1"/>
</dbReference>
<dbReference type="SUPFAM" id="SSF47384">
    <property type="entry name" value="Homodimeric domain of signal transducing histidine kinase"/>
    <property type="match status" value="1"/>
</dbReference>
<dbReference type="InterPro" id="IPR007891">
    <property type="entry name" value="CHASE3"/>
</dbReference>
<dbReference type="Gene3D" id="3.30.565.10">
    <property type="entry name" value="Histidine kinase-like ATPase, C-terminal domain"/>
    <property type="match status" value="1"/>
</dbReference>
<keyword evidence="4" id="KW-0597">Phosphoprotein</keyword>
<dbReference type="EMBL" id="BAAAZR010000063">
    <property type="protein sequence ID" value="GAA3845972.1"/>
    <property type="molecule type" value="Genomic_DNA"/>
</dbReference>
<dbReference type="PRINTS" id="PR00344">
    <property type="entry name" value="BCTRLSENSOR"/>
</dbReference>
<dbReference type="InterPro" id="IPR005467">
    <property type="entry name" value="His_kinase_dom"/>
</dbReference>
<dbReference type="Proteomes" id="UP001500888">
    <property type="component" value="Unassembled WGS sequence"/>
</dbReference>
<feature type="compositionally biased region" description="Polar residues" evidence="11">
    <location>
        <begin position="533"/>
        <end position="544"/>
    </location>
</feature>
<dbReference type="PROSITE" id="PS50885">
    <property type="entry name" value="HAMP"/>
    <property type="match status" value="1"/>
</dbReference>
<accession>A0ABP7JIP1</accession>
<dbReference type="SMART" id="SM00388">
    <property type="entry name" value="HisKA"/>
    <property type="match status" value="1"/>
</dbReference>
<evidence type="ECO:0000256" key="1">
    <source>
        <dbReference type="ARBA" id="ARBA00000085"/>
    </source>
</evidence>
<keyword evidence="9" id="KW-0902">Two-component regulatory system</keyword>
<feature type="transmembrane region" description="Helical" evidence="12">
    <location>
        <begin position="20"/>
        <end position="43"/>
    </location>
</feature>
<evidence type="ECO:0000256" key="9">
    <source>
        <dbReference type="ARBA" id="ARBA00023012"/>
    </source>
</evidence>
<evidence type="ECO:0000256" key="3">
    <source>
        <dbReference type="ARBA" id="ARBA00012438"/>
    </source>
</evidence>
<dbReference type="Pfam" id="PF02518">
    <property type="entry name" value="HATPase_c"/>
    <property type="match status" value="1"/>
</dbReference>
<keyword evidence="8 12" id="KW-1133">Transmembrane helix</keyword>
<dbReference type="SUPFAM" id="SSF158472">
    <property type="entry name" value="HAMP domain-like"/>
    <property type="match status" value="1"/>
</dbReference>
<evidence type="ECO:0000256" key="4">
    <source>
        <dbReference type="ARBA" id="ARBA00022553"/>
    </source>
</evidence>
<dbReference type="InterPro" id="IPR003660">
    <property type="entry name" value="HAMP_dom"/>
</dbReference>
<dbReference type="CDD" id="cd06225">
    <property type="entry name" value="HAMP"/>
    <property type="match status" value="1"/>
</dbReference>
<keyword evidence="16" id="KW-1185">Reference proteome</keyword>
<dbReference type="InterPro" id="IPR052162">
    <property type="entry name" value="Sensor_kinase/Photoreceptor"/>
</dbReference>
<keyword evidence="12" id="KW-0472">Membrane</keyword>
<comment type="catalytic activity">
    <reaction evidence="1">
        <text>ATP + protein L-histidine = ADP + protein N-phospho-L-histidine.</text>
        <dbReference type="EC" id="2.7.13.3"/>
    </reaction>
</comment>
<dbReference type="InterPro" id="IPR036097">
    <property type="entry name" value="HisK_dim/P_sf"/>
</dbReference>
<feature type="compositionally biased region" description="Low complexity" evidence="11">
    <location>
        <begin position="545"/>
        <end position="558"/>
    </location>
</feature>
<dbReference type="SUPFAM" id="SSF55874">
    <property type="entry name" value="ATPase domain of HSP90 chaperone/DNA topoisomerase II/histidine kinase"/>
    <property type="match status" value="1"/>
</dbReference>
<keyword evidence="7 15" id="KW-0418">Kinase</keyword>
<dbReference type="RefSeq" id="WP_344953453.1">
    <property type="nucleotide sequence ID" value="NZ_BAAAZR010000063.1"/>
</dbReference>
<feature type="transmembrane region" description="Helical" evidence="12">
    <location>
        <begin position="197"/>
        <end position="220"/>
    </location>
</feature>
<dbReference type="InterPro" id="IPR003594">
    <property type="entry name" value="HATPase_dom"/>
</dbReference>
<dbReference type="EC" id="2.7.13.3" evidence="3"/>
<name>A0ABP7JIP1_9ACTN</name>
<dbReference type="SMART" id="SM00387">
    <property type="entry name" value="HATPase_c"/>
    <property type="match status" value="1"/>
</dbReference>
<evidence type="ECO:0000256" key="8">
    <source>
        <dbReference type="ARBA" id="ARBA00022989"/>
    </source>
</evidence>
<evidence type="ECO:0000256" key="2">
    <source>
        <dbReference type="ARBA" id="ARBA00004236"/>
    </source>
</evidence>
<protein>
    <recommendedName>
        <fullName evidence="3">histidine kinase</fullName>
        <ecNumber evidence="3">2.7.13.3</ecNumber>
    </recommendedName>
</protein>
<dbReference type="PANTHER" id="PTHR43304">
    <property type="entry name" value="PHYTOCHROME-LIKE PROTEIN CPH1"/>
    <property type="match status" value="1"/>
</dbReference>
<organism evidence="15 16">
    <name type="scientific">Sphaerisporangium flaviroseum</name>
    <dbReference type="NCBI Taxonomy" id="509199"/>
    <lineage>
        <taxon>Bacteria</taxon>
        <taxon>Bacillati</taxon>
        <taxon>Actinomycetota</taxon>
        <taxon>Actinomycetes</taxon>
        <taxon>Streptosporangiales</taxon>
        <taxon>Streptosporangiaceae</taxon>
        <taxon>Sphaerisporangium</taxon>
    </lineage>
</organism>
<dbReference type="PANTHER" id="PTHR43304:SF1">
    <property type="entry name" value="PAC DOMAIN-CONTAINING PROTEIN"/>
    <property type="match status" value="1"/>
</dbReference>
<dbReference type="InterPro" id="IPR004358">
    <property type="entry name" value="Sig_transdc_His_kin-like_C"/>
</dbReference>
<keyword evidence="5" id="KW-0808">Transferase</keyword>
<dbReference type="InterPro" id="IPR036890">
    <property type="entry name" value="HATPase_C_sf"/>
</dbReference>
<feature type="domain" description="HAMP" evidence="14">
    <location>
        <begin position="218"/>
        <end position="270"/>
    </location>
</feature>
<gene>
    <name evidence="15" type="ORF">GCM10022226_81800</name>
</gene>
<evidence type="ECO:0000259" key="14">
    <source>
        <dbReference type="PROSITE" id="PS50885"/>
    </source>
</evidence>
<dbReference type="Gene3D" id="6.10.340.10">
    <property type="match status" value="1"/>
</dbReference>
<dbReference type="SMART" id="SM00304">
    <property type="entry name" value="HAMP"/>
    <property type="match status" value="1"/>
</dbReference>
<feature type="domain" description="Histidine kinase" evidence="13">
    <location>
        <begin position="306"/>
        <end position="520"/>
    </location>
</feature>
<evidence type="ECO:0000313" key="15">
    <source>
        <dbReference type="EMBL" id="GAA3845972.1"/>
    </source>
</evidence>
<evidence type="ECO:0000256" key="12">
    <source>
        <dbReference type="SAM" id="Phobius"/>
    </source>
</evidence>
<evidence type="ECO:0000256" key="6">
    <source>
        <dbReference type="ARBA" id="ARBA00022692"/>
    </source>
</evidence>
<evidence type="ECO:0000256" key="10">
    <source>
        <dbReference type="SAM" id="Coils"/>
    </source>
</evidence>
<evidence type="ECO:0000256" key="11">
    <source>
        <dbReference type="SAM" id="MobiDB-lite"/>
    </source>
</evidence>
<comment type="caution">
    <text evidence="15">The sequence shown here is derived from an EMBL/GenBank/DDBJ whole genome shotgun (WGS) entry which is preliminary data.</text>
</comment>
<feature type="coiled-coil region" evidence="10">
    <location>
        <begin position="269"/>
        <end position="299"/>
    </location>
</feature>
<dbReference type="Pfam" id="PF00672">
    <property type="entry name" value="HAMP"/>
    <property type="match status" value="1"/>
</dbReference>
<dbReference type="PROSITE" id="PS50109">
    <property type="entry name" value="HIS_KIN"/>
    <property type="match status" value="1"/>
</dbReference>
<comment type="subcellular location">
    <subcellularLocation>
        <location evidence="2">Cell membrane</location>
    </subcellularLocation>
</comment>
<reference evidence="16" key="1">
    <citation type="journal article" date="2019" name="Int. J. Syst. Evol. Microbiol.">
        <title>The Global Catalogue of Microorganisms (GCM) 10K type strain sequencing project: providing services to taxonomists for standard genome sequencing and annotation.</title>
        <authorList>
            <consortium name="The Broad Institute Genomics Platform"/>
            <consortium name="The Broad Institute Genome Sequencing Center for Infectious Disease"/>
            <person name="Wu L."/>
            <person name="Ma J."/>
        </authorList>
    </citation>
    <scope>NUCLEOTIDE SEQUENCE [LARGE SCALE GENOMIC DNA]</scope>
    <source>
        <strain evidence="16">JCM 16908</strain>
    </source>
</reference>
<evidence type="ECO:0000259" key="13">
    <source>
        <dbReference type="PROSITE" id="PS50109"/>
    </source>
</evidence>
<sequence length="558" mass="61664">MSISGYGRAARWPRLSTRSWFAGTLAILGLLLTVSAGLGSWALGRTTQATDELTLHITPGFLSFERLRSALLDQEAGIHGYVLSGRQEFLAGFERGVAQERAAVTALRTSFARSPLLADLDEVEVRAEAWRTGYVRQILDVVAGQGPGMVTPAQVEAGRVSFERIRAALAEQAGNLARTRAVADAELRQARLWRNTLFGTILGMCVLTLISVAMLLRYAVLRPLDRLGAASRRVADGDFDHSIDIRGPSDITMLAADVDAIRRRISAELAISRDTEQRLQEQAQLLNEQTVELRRSNAELEQFAYVASHDLQEPVRKVTAFCQLLQRRYADQLDERANEYISFAVDGAKRMQSLISELLAFSRVGRMNSEHEAVPLDQPLDRALANLETLTEETGAVVIRPELPEVLGDANLLCMLWQNLIGNAVKFRSPDRVPEVRISAARAGDFWEISVSDNGIGVEPRFAEKIFVIFQRLHNRQDYDGTGIGLALCKKIVEYHGGEIHLDLHRREGTRFIFTLPALDAEQHETHKYATAPHSTSPITPSGNTALTDTASTSSSKD</sequence>
<dbReference type="Gene3D" id="1.10.287.130">
    <property type="match status" value="1"/>
</dbReference>
<dbReference type="Pfam" id="PF05227">
    <property type="entry name" value="CHASE3"/>
    <property type="match status" value="1"/>
</dbReference>